<dbReference type="Gene3D" id="3.30.200.20">
    <property type="entry name" value="Phosphorylase Kinase, domain 1"/>
    <property type="match status" value="1"/>
</dbReference>
<dbReference type="SMART" id="SM00220">
    <property type="entry name" value="S_TKc"/>
    <property type="match status" value="1"/>
</dbReference>
<evidence type="ECO:0000256" key="2">
    <source>
        <dbReference type="ARBA" id="ARBA00012425"/>
    </source>
</evidence>
<feature type="domain" description="Protein kinase" evidence="14">
    <location>
        <begin position="1"/>
        <end position="286"/>
    </location>
</feature>
<evidence type="ECO:0000256" key="1">
    <source>
        <dbReference type="ARBA" id="ARBA00006485"/>
    </source>
</evidence>
<keyword evidence="5" id="KW-0547">Nucleotide-binding</keyword>
<evidence type="ECO:0000256" key="10">
    <source>
        <dbReference type="ARBA" id="ARBA00041902"/>
    </source>
</evidence>
<evidence type="ECO:0000313" key="15">
    <source>
        <dbReference type="EMBL" id="CCA16447.1"/>
    </source>
</evidence>
<comment type="subunit">
    <text evidence="8">May form a complex composed of at least the catalytic subunit CRK2 and a cyclin.</text>
</comment>
<keyword evidence="6 15" id="KW-0418">Kinase</keyword>
<dbReference type="GO" id="GO:0004693">
    <property type="term" value="F:cyclin-dependent protein serine/threonine kinase activity"/>
    <property type="evidence" value="ECO:0007669"/>
    <property type="project" value="UniProtKB-EC"/>
</dbReference>
<evidence type="ECO:0000259" key="14">
    <source>
        <dbReference type="PROSITE" id="PS50011"/>
    </source>
</evidence>
<reference evidence="15" key="2">
    <citation type="submission" date="2011-02" db="EMBL/GenBank/DDBJ databases">
        <authorList>
            <person name="MacLean D."/>
        </authorList>
    </citation>
    <scope>NUCLEOTIDE SEQUENCE</scope>
</reference>
<protein>
    <recommendedName>
        <fullName evidence="9">Cyclin-dependent kinase 2 homolog</fullName>
        <ecNumber evidence="2">2.7.11.22</ecNumber>
    </recommendedName>
    <alternativeName>
        <fullName evidence="10">Cell division control protein 2 homolog</fullName>
    </alternativeName>
    <alternativeName>
        <fullName evidence="11">cdc2-related kinase 2</fullName>
    </alternativeName>
</protein>
<evidence type="ECO:0000256" key="13">
    <source>
        <dbReference type="ARBA" id="ARBA00048367"/>
    </source>
</evidence>
<dbReference type="AlphaFoldDB" id="F0W5Q6"/>
<dbReference type="HOGENOM" id="CLU_531478_0_0_1"/>
<dbReference type="GO" id="GO:0005634">
    <property type="term" value="C:nucleus"/>
    <property type="evidence" value="ECO:0007669"/>
    <property type="project" value="TreeGrafter"/>
</dbReference>
<dbReference type="InterPro" id="IPR008271">
    <property type="entry name" value="Ser/Thr_kinase_AS"/>
</dbReference>
<evidence type="ECO:0000256" key="3">
    <source>
        <dbReference type="ARBA" id="ARBA00022527"/>
    </source>
</evidence>
<dbReference type="InterPro" id="IPR050108">
    <property type="entry name" value="CDK"/>
</dbReference>
<dbReference type="EMBL" id="FR824066">
    <property type="protein sequence ID" value="CCA16447.1"/>
    <property type="molecule type" value="Genomic_DNA"/>
</dbReference>
<dbReference type="PROSITE" id="PS50011">
    <property type="entry name" value="PROTEIN_KINASE_DOM"/>
    <property type="match status" value="1"/>
</dbReference>
<evidence type="ECO:0000256" key="4">
    <source>
        <dbReference type="ARBA" id="ARBA00022679"/>
    </source>
</evidence>
<keyword evidence="7" id="KW-0067">ATP-binding</keyword>
<dbReference type="InterPro" id="IPR011009">
    <property type="entry name" value="Kinase-like_dom_sf"/>
</dbReference>
<organism evidence="15">
    <name type="scientific">Albugo laibachii Nc14</name>
    <dbReference type="NCBI Taxonomy" id="890382"/>
    <lineage>
        <taxon>Eukaryota</taxon>
        <taxon>Sar</taxon>
        <taxon>Stramenopiles</taxon>
        <taxon>Oomycota</taxon>
        <taxon>Peronosporomycetes</taxon>
        <taxon>Albuginales</taxon>
        <taxon>Albuginaceae</taxon>
        <taxon>Albugo</taxon>
    </lineage>
</organism>
<proteinExistence type="inferred from homology"/>
<comment type="similarity">
    <text evidence="1">Belongs to the protein kinase superfamily. CMGC Ser/Thr protein kinase family. CDC2/CDKX subfamily.</text>
</comment>
<dbReference type="FunFam" id="3.30.200.20:FF:000049">
    <property type="entry name" value="cyclin-dependent kinase-like 1 isoform X1"/>
    <property type="match status" value="1"/>
</dbReference>
<evidence type="ECO:0000256" key="7">
    <source>
        <dbReference type="ARBA" id="ARBA00022840"/>
    </source>
</evidence>
<evidence type="ECO:0000256" key="8">
    <source>
        <dbReference type="ARBA" id="ARBA00038543"/>
    </source>
</evidence>
<accession>F0W5Q6</accession>
<evidence type="ECO:0000256" key="12">
    <source>
        <dbReference type="ARBA" id="ARBA00047811"/>
    </source>
</evidence>
<reference evidence="15" key="1">
    <citation type="journal article" date="2011" name="PLoS Biol.">
        <title>Gene gain and loss during evolution of obligate parasitism in the white rust pathogen of Arabidopsis thaliana.</title>
        <authorList>
            <person name="Kemen E."/>
            <person name="Gardiner A."/>
            <person name="Schultz-Larsen T."/>
            <person name="Kemen A.C."/>
            <person name="Balmuth A.L."/>
            <person name="Robert-Seilaniantz A."/>
            <person name="Bailey K."/>
            <person name="Holub E."/>
            <person name="Studholme D.J."/>
            <person name="Maclean D."/>
            <person name="Jones J.D."/>
        </authorList>
    </citation>
    <scope>NUCLEOTIDE SEQUENCE</scope>
</reference>
<dbReference type="InterPro" id="IPR000719">
    <property type="entry name" value="Prot_kinase_dom"/>
</dbReference>
<keyword evidence="4" id="KW-0808">Transferase</keyword>
<evidence type="ECO:0000256" key="11">
    <source>
        <dbReference type="ARBA" id="ARBA00042858"/>
    </source>
</evidence>
<comment type="catalytic activity">
    <reaction evidence="13">
        <text>L-seryl-[protein] + ATP = O-phospho-L-seryl-[protein] + ADP + H(+)</text>
        <dbReference type="Rhea" id="RHEA:17989"/>
        <dbReference type="Rhea" id="RHEA-COMP:9863"/>
        <dbReference type="Rhea" id="RHEA-COMP:11604"/>
        <dbReference type="ChEBI" id="CHEBI:15378"/>
        <dbReference type="ChEBI" id="CHEBI:29999"/>
        <dbReference type="ChEBI" id="CHEBI:30616"/>
        <dbReference type="ChEBI" id="CHEBI:83421"/>
        <dbReference type="ChEBI" id="CHEBI:456216"/>
        <dbReference type="EC" id="2.7.11.22"/>
    </reaction>
</comment>
<comment type="catalytic activity">
    <reaction evidence="12">
        <text>L-threonyl-[protein] + ATP = O-phospho-L-threonyl-[protein] + ADP + H(+)</text>
        <dbReference type="Rhea" id="RHEA:46608"/>
        <dbReference type="Rhea" id="RHEA-COMP:11060"/>
        <dbReference type="Rhea" id="RHEA-COMP:11605"/>
        <dbReference type="ChEBI" id="CHEBI:15378"/>
        <dbReference type="ChEBI" id="CHEBI:30013"/>
        <dbReference type="ChEBI" id="CHEBI:30616"/>
        <dbReference type="ChEBI" id="CHEBI:61977"/>
        <dbReference type="ChEBI" id="CHEBI:456216"/>
        <dbReference type="EC" id="2.7.11.22"/>
    </reaction>
</comment>
<dbReference type="PROSITE" id="PS00108">
    <property type="entry name" value="PROTEIN_KINASE_ST"/>
    <property type="match status" value="1"/>
</dbReference>
<dbReference type="Pfam" id="PF00069">
    <property type="entry name" value="Pkinase"/>
    <property type="match status" value="1"/>
</dbReference>
<dbReference type="FunFam" id="1.10.510.10:FF:000624">
    <property type="entry name" value="Mitogen-activated protein kinase"/>
    <property type="match status" value="1"/>
</dbReference>
<evidence type="ECO:0000256" key="9">
    <source>
        <dbReference type="ARBA" id="ARBA00039612"/>
    </source>
</evidence>
<name>F0W5Q6_9STRA</name>
<evidence type="ECO:0000256" key="6">
    <source>
        <dbReference type="ARBA" id="ARBA00022777"/>
    </source>
</evidence>
<keyword evidence="3" id="KW-0723">Serine/threonine-protein kinase</keyword>
<dbReference type="EC" id="2.7.11.22" evidence="2"/>
<gene>
    <name evidence="15" type="primary">AlNc14C21G2221</name>
    <name evidence="15" type="ORF">ALNC14_025900</name>
</gene>
<dbReference type="PANTHER" id="PTHR24056">
    <property type="entry name" value="CELL DIVISION PROTEIN KINASE"/>
    <property type="match status" value="1"/>
</dbReference>
<evidence type="ECO:0000256" key="5">
    <source>
        <dbReference type="ARBA" id="ARBA00022741"/>
    </source>
</evidence>
<dbReference type="SUPFAM" id="SSF56112">
    <property type="entry name" value="Protein kinase-like (PK-like)"/>
    <property type="match status" value="1"/>
</dbReference>
<dbReference type="PANTHER" id="PTHR24056:SF400">
    <property type="entry name" value="KINASE, PUTATIVE-RELATED"/>
    <property type="match status" value="1"/>
</dbReference>
<sequence>MKVLVLSGKGMFGTYGVVLKCRHKVTKQIVAIKKFKESDDDKQVKKTASREIRILRQLQHDNIVNLLEVFRVKAKLYLVFEYVERTILEEIEQNPEGLDADTIKWLMWQLLRAIEFCHQHDIMHRDVKPENLLVSRDRILKLCDFGFARSLVAEAKYTEYVSTRWYRAPELLVGDVMYGKAVDIWAIGCMFAEINTGMPLFPGESDIDQLHQIMKCTGTITPRQRELFQANSMYQGIKLPDTSKIDSLEQQLSSLEGASMDFLKCTIQVEPMNRWTCSELLQHAYFEGYTSFFEDKLQILTAKKCDRNTTIKTNFSNFPLKKRSSANDNNQLHAVQLPALHEDATKGEVGIRCEHQTKTPEYTHEYNNLRVGVMEGRTHVHTKSVMECQLLTSHGVAHVPVCNHPRKNKSPSLSRLSIQDAPKSNFSSLAMNTRQPLGRNHAASDDERIMRISSQAHPAAKTFMDLTHSRESKLRSLSTLSILKDVYGKPRKVQKKVLRRSVPKDSLAASNVS</sequence>
<dbReference type="GO" id="GO:0005524">
    <property type="term" value="F:ATP binding"/>
    <property type="evidence" value="ECO:0007669"/>
    <property type="project" value="UniProtKB-KW"/>
</dbReference>
<dbReference type="Gene3D" id="1.10.510.10">
    <property type="entry name" value="Transferase(Phosphotransferase) domain 1"/>
    <property type="match status" value="1"/>
</dbReference>